<evidence type="ECO:0000313" key="2">
    <source>
        <dbReference type="Proteomes" id="UP000217277"/>
    </source>
</evidence>
<proteinExistence type="predicted"/>
<keyword evidence="2" id="KW-1185">Reference proteome</keyword>
<dbReference type="EMBL" id="CP011012">
    <property type="protein sequence ID" value="ATC84095.1"/>
    <property type="molecule type" value="Genomic_DNA"/>
</dbReference>
<gene>
    <name evidence="1" type="ORF">PAGA_b0128</name>
</gene>
<protein>
    <submittedName>
        <fullName evidence="1">Uncharacterized protein</fullName>
    </submittedName>
</protein>
<sequence>MFYKGTRLVKFRFIILLILSKTAKNSLLKGGFCTLKRLYSKKAAI</sequence>
<organism evidence="1 2">
    <name type="scientific">Pseudoalteromonas agarivorans DSM 14585</name>
    <dbReference type="NCBI Taxonomy" id="1312369"/>
    <lineage>
        <taxon>Bacteria</taxon>
        <taxon>Pseudomonadati</taxon>
        <taxon>Pseudomonadota</taxon>
        <taxon>Gammaproteobacteria</taxon>
        <taxon>Alteromonadales</taxon>
        <taxon>Pseudoalteromonadaceae</taxon>
        <taxon>Pseudoalteromonas</taxon>
    </lineage>
</organism>
<name>A0ACA8E195_9GAMM</name>
<dbReference type="Proteomes" id="UP000217277">
    <property type="component" value="Chromosome II"/>
</dbReference>
<evidence type="ECO:0000313" key="1">
    <source>
        <dbReference type="EMBL" id="ATC84095.1"/>
    </source>
</evidence>
<reference evidence="1" key="1">
    <citation type="submission" date="2015-03" db="EMBL/GenBank/DDBJ databases">
        <authorList>
            <person name="Xie B.-B."/>
            <person name="Rong J.-C."/>
            <person name="Qin Q.-L."/>
            <person name="Zhang Y.-Z."/>
        </authorList>
    </citation>
    <scope>NUCLEOTIDE SEQUENCE</scope>
    <source>
        <strain evidence="1">DSM 14585</strain>
    </source>
</reference>
<accession>A0ACA8E195</accession>